<reference evidence="5 6" key="1">
    <citation type="submission" date="2014-02" db="EMBL/GenBank/DDBJ databases">
        <title>Vibrio fortis Dalian14 Genome Sequencing.</title>
        <authorList>
            <person name="Wang Y."/>
            <person name="Song L."/>
            <person name="Liu G."/>
            <person name="Ding J."/>
        </authorList>
    </citation>
    <scope>NUCLEOTIDE SEQUENCE [LARGE SCALE GENOMIC DNA]</scope>
    <source>
        <strain evidence="5 6">Dalian14</strain>
    </source>
</reference>
<dbReference type="InterPro" id="IPR013766">
    <property type="entry name" value="Thioredoxin_domain"/>
</dbReference>
<keyword evidence="3" id="KW-1133">Transmembrane helix</keyword>
<keyword evidence="1" id="KW-0676">Redox-active center</keyword>
<dbReference type="InterPro" id="IPR050553">
    <property type="entry name" value="Thioredoxin_ResA/DsbE_sf"/>
</dbReference>
<dbReference type="AlphaFoldDB" id="A0A066UPL7"/>
<feature type="transmembrane region" description="Helical" evidence="3">
    <location>
        <begin position="32"/>
        <end position="49"/>
    </location>
</feature>
<proteinExistence type="predicted"/>
<dbReference type="InterPro" id="IPR036249">
    <property type="entry name" value="Thioredoxin-like_sf"/>
</dbReference>
<dbReference type="OrthoDB" id="9796554at2"/>
<organism evidence="5 6">
    <name type="scientific">Vibrio fortis</name>
    <dbReference type="NCBI Taxonomy" id="212667"/>
    <lineage>
        <taxon>Bacteria</taxon>
        <taxon>Pseudomonadati</taxon>
        <taxon>Pseudomonadota</taxon>
        <taxon>Gammaproteobacteria</taxon>
        <taxon>Vibrionales</taxon>
        <taxon>Vibrionaceae</taxon>
        <taxon>Vibrio</taxon>
    </lineage>
</organism>
<evidence type="ECO:0000256" key="2">
    <source>
        <dbReference type="SAM" id="MobiDB-lite"/>
    </source>
</evidence>
<dbReference type="Proteomes" id="UP000027219">
    <property type="component" value="Unassembled WGS sequence"/>
</dbReference>
<comment type="caution">
    <text evidence="5">The sequence shown here is derived from an EMBL/GenBank/DDBJ whole genome shotgun (WGS) entry which is preliminary data.</text>
</comment>
<dbReference type="InterPro" id="IPR017937">
    <property type="entry name" value="Thioredoxin_CS"/>
</dbReference>
<feature type="domain" description="Thioredoxin" evidence="4">
    <location>
        <begin position="53"/>
        <end position="186"/>
    </location>
</feature>
<dbReference type="SUPFAM" id="SSF52833">
    <property type="entry name" value="Thioredoxin-like"/>
    <property type="match status" value="1"/>
</dbReference>
<dbReference type="PROSITE" id="PS00194">
    <property type="entry name" value="THIOREDOXIN_1"/>
    <property type="match status" value="1"/>
</dbReference>
<gene>
    <name evidence="5" type="ORF">VFDL14_17340</name>
</gene>
<evidence type="ECO:0000256" key="3">
    <source>
        <dbReference type="SAM" id="Phobius"/>
    </source>
</evidence>
<sequence>MTKSNQSEQDDQTENKTQKSLGQRIKRWSKELLSILLIVGVISAAMDFYRSQSMPQGNAIPMVGTSIQGEEIDLIELSKQGEPVIVYFWATWCGACKFVSPSVDWLAKSHNVVSVSLSSGPDERVSRYLQAKDYSFDVLNDTSGQIGRDWAISVTPTIAIIKDGEIKSITTGVTTPLGIWLRAALA</sequence>
<dbReference type="STRING" id="212667.VFDL14_17340"/>
<accession>A0A066UPL7</accession>
<evidence type="ECO:0000256" key="1">
    <source>
        <dbReference type="ARBA" id="ARBA00023284"/>
    </source>
</evidence>
<dbReference type="RefSeq" id="WP_032550425.1">
    <property type="nucleotide sequence ID" value="NZ_JFFR01000012.1"/>
</dbReference>
<keyword evidence="3" id="KW-0812">Transmembrane</keyword>
<feature type="region of interest" description="Disordered" evidence="2">
    <location>
        <begin position="1"/>
        <end position="20"/>
    </location>
</feature>
<dbReference type="Pfam" id="PF00578">
    <property type="entry name" value="AhpC-TSA"/>
    <property type="match status" value="1"/>
</dbReference>
<dbReference type="PANTHER" id="PTHR42852">
    <property type="entry name" value="THIOL:DISULFIDE INTERCHANGE PROTEIN DSBE"/>
    <property type="match status" value="1"/>
</dbReference>
<dbReference type="PANTHER" id="PTHR42852:SF17">
    <property type="entry name" value="THIOREDOXIN-LIKE PROTEIN HI_1115"/>
    <property type="match status" value="1"/>
</dbReference>
<evidence type="ECO:0000259" key="4">
    <source>
        <dbReference type="PROSITE" id="PS51352"/>
    </source>
</evidence>
<dbReference type="Gene3D" id="3.40.30.10">
    <property type="entry name" value="Glutaredoxin"/>
    <property type="match status" value="1"/>
</dbReference>
<name>A0A066UPL7_9VIBR</name>
<evidence type="ECO:0000313" key="6">
    <source>
        <dbReference type="Proteomes" id="UP000027219"/>
    </source>
</evidence>
<dbReference type="EMBL" id="JFFR01000012">
    <property type="protein sequence ID" value="KDN29020.1"/>
    <property type="molecule type" value="Genomic_DNA"/>
</dbReference>
<dbReference type="CDD" id="cd03011">
    <property type="entry name" value="TlpA_like_ScsD_MtbDsbE"/>
    <property type="match status" value="1"/>
</dbReference>
<keyword evidence="3" id="KW-0472">Membrane</keyword>
<dbReference type="PROSITE" id="PS51352">
    <property type="entry name" value="THIOREDOXIN_2"/>
    <property type="match status" value="1"/>
</dbReference>
<dbReference type="GO" id="GO:0016209">
    <property type="term" value="F:antioxidant activity"/>
    <property type="evidence" value="ECO:0007669"/>
    <property type="project" value="InterPro"/>
</dbReference>
<evidence type="ECO:0000313" key="5">
    <source>
        <dbReference type="EMBL" id="KDN29020.1"/>
    </source>
</evidence>
<keyword evidence="6" id="KW-1185">Reference proteome</keyword>
<dbReference type="InterPro" id="IPR000866">
    <property type="entry name" value="AhpC/TSA"/>
</dbReference>
<protein>
    <submittedName>
        <fullName evidence="5">Membrane protein</fullName>
    </submittedName>
</protein>
<dbReference type="GO" id="GO:0015036">
    <property type="term" value="F:disulfide oxidoreductase activity"/>
    <property type="evidence" value="ECO:0007669"/>
    <property type="project" value="UniProtKB-ARBA"/>
</dbReference>